<evidence type="ECO:0000256" key="5">
    <source>
        <dbReference type="ARBA" id="ARBA00022833"/>
    </source>
</evidence>
<dbReference type="GO" id="GO:0004181">
    <property type="term" value="F:metallocarboxypeptidase activity"/>
    <property type="evidence" value="ECO:0007669"/>
    <property type="project" value="InterPro"/>
</dbReference>
<evidence type="ECO:0000313" key="11">
    <source>
        <dbReference type="Proteomes" id="UP000663791"/>
    </source>
</evidence>
<dbReference type="Pfam" id="PF00246">
    <property type="entry name" value="Peptidase_M14"/>
    <property type="match status" value="1"/>
</dbReference>
<evidence type="ECO:0000256" key="2">
    <source>
        <dbReference type="ARBA" id="ARBA00005988"/>
    </source>
</evidence>
<keyword evidence="5" id="KW-0862">Zinc</keyword>
<reference evidence="10" key="1">
    <citation type="submission" date="2021-01" db="EMBL/GenBank/DDBJ databases">
        <title>Novel species in genus Nocardioides.</title>
        <authorList>
            <person name="Zhang G."/>
        </authorList>
    </citation>
    <scope>NUCLEOTIDE SEQUENCE</scope>
    <source>
        <strain evidence="10">Zg-536</strain>
    </source>
</reference>
<dbReference type="Gene3D" id="3.40.630.10">
    <property type="entry name" value="Zn peptidases"/>
    <property type="match status" value="1"/>
</dbReference>
<evidence type="ECO:0000256" key="1">
    <source>
        <dbReference type="ARBA" id="ARBA00001947"/>
    </source>
</evidence>
<dbReference type="PANTHER" id="PTHR11705:SF143">
    <property type="entry name" value="SLL0236 PROTEIN"/>
    <property type="match status" value="1"/>
</dbReference>
<feature type="domain" description="Peptidase M14" evidence="9">
    <location>
        <begin position="41"/>
        <end position="294"/>
    </location>
</feature>
<dbReference type="PRINTS" id="PR00765">
    <property type="entry name" value="CRBOXYPTASEA"/>
</dbReference>
<evidence type="ECO:0000256" key="7">
    <source>
        <dbReference type="PROSITE-ProRule" id="PRU01379"/>
    </source>
</evidence>
<accession>A0A939BZL0</accession>
<dbReference type="GO" id="GO:0006508">
    <property type="term" value="P:proteolysis"/>
    <property type="evidence" value="ECO:0007669"/>
    <property type="project" value="UniProtKB-KW"/>
</dbReference>
<dbReference type="EMBL" id="JAERTX010000014">
    <property type="protein sequence ID" value="MBM9461155.1"/>
    <property type="molecule type" value="Genomic_DNA"/>
</dbReference>
<evidence type="ECO:0000256" key="3">
    <source>
        <dbReference type="ARBA" id="ARBA00022670"/>
    </source>
</evidence>
<evidence type="ECO:0000256" key="6">
    <source>
        <dbReference type="ARBA" id="ARBA00023049"/>
    </source>
</evidence>
<gene>
    <name evidence="10" type="ORF">JK386_14730</name>
</gene>
<comment type="similarity">
    <text evidence="2 7">Belongs to the peptidase M14 family.</text>
</comment>
<sequence>MRGARPRGLPQLTSPSALTAALVLLLGLALAVTGPGTPTAHAAPSAAVQPAAAPAAAPSKPGYVKRSKVIGRSVKGRPIKAFYRGTRGADHVLVVLGQMHGNETAGPATARWMRDHVRPKAGTGMWVVPTMNPDGAARRTRTNARGVDLNRNWPTSGWSGARRGTTTWGGPRPASEPETRALIRFLRNVKPDYIASIHQPLRGIGSGGRDVKWERRLAKNLNLPRRYFGVGNPTGTISPTMTGWYGVRMDRFGVATTIEYGARTTRRYRTKVAGRGIARAARVLPQASRRGPVA</sequence>
<keyword evidence="11" id="KW-1185">Reference proteome</keyword>
<dbReference type="PROSITE" id="PS52035">
    <property type="entry name" value="PEPTIDASE_M14"/>
    <property type="match status" value="1"/>
</dbReference>
<dbReference type="PANTHER" id="PTHR11705">
    <property type="entry name" value="PROTEASE FAMILY M14 CARBOXYPEPTIDASE A,B"/>
    <property type="match status" value="1"/>
</dbReference>
<dbReference type="RefSeq" id="WP_205292475.1">
    <property type="nucleotide sequence ID" value="NZ_CP074406.1"/>
</dbReference>
<keyword evidence="6" id="KW-0482">Metalloprotease</keyword>
<comment type="caution">
    <text evidence="10">The sequence shown here is derived from an EMBL/GenBank/DDBJ whole genome shotgun (WGS) entry which is preliminary data.</text>
</comment>
<evidence type="ECO:0000313" key="10">
    <source>
        <dbReference type="EMBL" id="MBM9461155.1"/>
    </source>
</evidence>
<name>A0A939BZL0_9ACTN</name>
<evidence type="ECO:0000256" key="8">
    <source>
        <dbReference type="SAM" id="MobiDB-lite"/>
    </source>
</evidence>
<dbReference type="GO" id="GO:0005615">
    <property type="term" value="C:extracellular space"/>
    <property type="evidence" value="ECO:0007669"/>
    <property type="project" value="TreeGrafter"/>
</dbReference>
<keyword evidence="4" id="KW-0378">Hydrolase</keyword>
<dbReference type="SMART" id="SM00631">
    <property type="entry name" value="Zn_pept"/>
    <property type="match status" value="1"/>
</dbReference>
<protein>
    <submittedName>
        <fullName evidence="10">DUF2817 domain-containing protein</fullName>
    </submittedName>
</protein>
<dbReference type="SUPFAM" id="SSF53187">
    <property type="entry name" value="Zn-dependent exopeptidases"/>
    <property type="match status" value="1"/>
</dbReference>
<comment type="cofactor">
    <cofactor evidence="1">
        <name>Zn(2+)</name>
        <dbReference type="ChEBI" id="CHEBI:29105"/>
    </cofactor>
</comment>
<feature type="compositionally biased region" description="Polar residues" evidence="8">
    <location>
        <begin position="152"/>
        <end position="168"/>
    </location>
</feature>
<proteinExistence type="inferred from homology"/>
<evidence type="ECO:0000256" key="4">
    <source>
        <dbReference type="ARBA" id="ARBA00022801"/>
    </source>
</evidence>
<dbReference type="InterPro" id="IPR000834">
    <property type="entry name" value="Peptidase_M14"/>
</dbReference>
<dbReference type="GO" id="GO:0008270">
    <property type="term" value="F:zinc ion binding"/>
    <property type="evidence" value="ECO:0007669"/>
    <property type="project" value="InterPro"/>
</dbReference>
<dbReference type="AlphaFoldDB" id="A0A939BZL0"/>
<dbReference type="Proteomes" id="UP000663791">
    <property type="component" value="Unassembled WGS sequence"/>
</dbReference>
<organism evidence="10 11">
    <name type="scientific">Nocardioides faecalis</name>
    <dbReference type="NCBI Taxonomy" id="2803858"/>
    <lineage>
        <taxon>Bacteria</taxon>
        <taxon>Bacillati</taxon>
        <taxon>Actinomycetota</taxon>
        <taxon>Actinomycetes</taxon>
        <taxon>Propionibacteriales</taxon>
        <taxon>Nocardioidaceae</taxon>
        <taxon>Nocardioides</taxon>
    </lineage>
</organism>
<keyword evidence="3" id="KW-0645">Protease</keyword>
<comment type="caution">
    <text evidence="7">Lacks conserved residue(s) required for the propagation of feature annotation.</text>
</comment>
<feature type="region of interest" description="Disordered" evidence="8">
    <location>
        <begin position="147"/>
        <end position="176"/>
    </location>
</feature>
<evidence type="ECO:0000259" key="9">
    <source>
        <dbReference type="PROSITE" id="PS52035"/>
    </source>
</evidence>